<evidence type="ECO:0000256" key="1">
    <source>
        <dbReference type="SAM" id="Phobius"/>
    </source>
</evidence>
<dbReference type="EMBL" id="PDUD01000030">
    <property type="protein sequence ID" value="PHN03692.1"/>
    <property type="molecule type" value="Genomic_DNA"/>
</dbReference>
<dbReference type="OrthoDB" id="933657at2"/>
<keyword evidence="3" id="KW-1185">Reference proteome</keyword>
<reference evidence="2 3" key="1">
    <citation type="submission" date="2017-10" db="EMBL/GenBank/DDBJ databases">
        <title>The draft genome sequence of Lewinella nigricans NBRC 102662.</title>
        <authorList>
            <person name="Wang K."/>
        </authorList>
    </citation>
    <scope>NUCLEOTIDE SEQUENCE [LARGE SCALE GENOMIC DNA]</scope>
    <source>
        <strain evidence="2 3">NBRC 102662</strain>
    </source>
</reference>
<keyword evidence="1" id="KW-0472">Membrane</keyword>
<evidence type="ECO:0000313" key="2">
    <source>
        <dbReference type="EMBL" id="PHN03692.1"/>
    </source>
</evidence>
<sequence length="248" mass="28126">MKKILKWLGIGLLVLIVGLFIAGWIISEPLPEGEAGPEAEALAEKVLSAINQPAWDSTHYVRWNFADRHQYTWDRDRKLVQVEWPENRVILPTENHLQGMAWENGTQLDDKKATKKLNKAWEYFCNDSFWFIAPEKVFDPGTSRKTVALEDGSKGLLITYSSGGTTPGDSYLWILDKDGLPVKWKMWVSLLPIGGLEATWADWEKLPTGAKVATFHEIGSYQLRISEIQAGKHWKDIGESEDPFAPLF</sequence>
<protein>
    <submittedName>
        <fullName evidence="2">Uncharacterized protein</fullName>
    </submittedName>
</protein>
<gene>
    <name evidence="2" type="ORF">CRP01_25935</name>
</gene>
<proteinExistence type="predicted"/>
<dbReference type="RefSeq" id="WP_099153020.1">
    <property type="nucleotide sequence ID" value="NZ_PDUD01000030.1"/>
</dbReference>
<feature type="transmembrane region" description="Helical" evidence="1">
    <location>
        <begin position="7"/>
        <end position="26"/>
    </location>
</feature>
<name>A0A2D0N575_FLAN2</name>
<organism evidence="2 3">
    <name type="scientific">Flavilitoribacter nigricans (strain ATCC 23147 / DSM 23189 / NBRC 102662 / NCIMB 1420 / SS-2)</name>
    <name type="common">Lewinella nigricans</name>
    <dbReference type="NCBI Taxonomy" id="1122177"/>
    <lineage>
        <taxon>Bacteria</taxon>
        <taxon>Pseudomonadati</taxon>
        <taxon>Bacteroidota</taxon>
        <taxon>Saprospiria</taxon>
        <taxon>Saprospirales</taxon>
        <taxon>Lewinellaceae</taxon>
        <taxon>Flavilitoribacter</taxon>
    </lineage>
</organism>
<accession>A0A2D0N575</accession>
<dbReference type="Proteomes" id="UP000223913">
    <property type="component" value="Unassembled WGS sequence"/>
</dbReference>
<keyword evidence="1" id="KW-1133">Transmembrane helix</keyword>
<evidence type="ECO:0000313" key="3">
    <source>
        <dbReference type="Proteomes" id="UP000223913"/>
    </source>
</evidence>
<dbReference type="AlphaFoldDB" id="A0A2D0N575"/>
<keyword evidence="1" id="KW-0812">Transmembrane</keyword>
<comment type="caution">
    <text evidence="2">The sequence shown here is derived from an EMBL/GenBank/DDBJ whole genome shotgun (WGS) entry which is preliminary data.</text>
</comment>